<organism evidence="2 3">
    <name type="scientific">Eubacterium plexicaudatum ASF492</name>
    <dbReference type="NCBI Taxonomy" id="1235802"/>
    <lineage>
        <taxon>Bacteria</taxon>
        <taxon>Bacillati</taxon>
        <taxon>Bacillota</taxon>
        <taxon>Clostridia</taxon>
        <taxon>Eubacteriales</taxon>
        <taxon>Eubacteriaceae</taxon>
        <taxon>Eubacterium</taxon>
    </lineage>
</organism>
<dbReference type="PANTHER" id="PTHR46438">
    <property type="entry name" value="ALPHA/BETA-HYDROLASES SUPERFAMILY PROTEIN"/>
    <property type="match status" value="1"/>
</dbReference>
<dbReference type="Gene3D" id="3.40.50.1820">
    <property type="entry name" value="alpha/beta hydrolase"/>
    <property type="match status" value="1"/>
</dbReference>
<proteinExistence type="predicted"/>
<dbReference type="AlphaFoldDB" id="N2B8M4"/>
<dbReference type="OrthoDB" id="9808398at2"/>
<gene>
    <name evidence="2" type="ORF">C823_01384</name>
</gene>
<dbReference type="PATRIC" id="fig|1235802.3.peg.1468"/>
<dbReference type="SUPFAM" id="SSF53474">
    <property type="entry name" value="alpha/beta-Hydrolases"/>
    <property type="match status" value="1"/>
</dbReference>
<dbReference type="PANTHER" id="PTHR46438:SF2">
    <property type="entry name" value="ALPHA_BETA-HYDROLASES SUPERFAMILY PROTEIN"/>
    <property type="match status" value="1"/>
</dbReference>
<comment type="caution">
    <text evidence="2">The sequence shown here is derived from an EMBL/GenBank/DDBJ whole genome shotgun (WGS) entry which is preliminary data.</text>
</comment>
<dbReference type="eggNOG" id="COG0596">
    <property type="taxonomic scope" value="Bacteria"/>
</dbReference>
<evidence type="ECO:0000313" key="2">
    <source>
        <dbReference type="EMBL" id="EMZ33114.1"/>
    </source>
</evidence>
<accession>N2B8M4</accession>
<dbReference type="HOGENOM" id="CLU_020336_13_4_9"/>
<feature type="domain" description="AB hydrolase-1" evidence="1">
    <location>
        <begin position="60"/>
        <end position="162"/>
    </location>
</feature>
<dbReference type="Pfam" id="PF00561">
    <property type="entry name" value="Abhydrolase_1"/>
    <property type="match status" value="1"/>
</dbReference>
<sequence>MNQCTKKILTLSTLIVAGMHIINEYTDACISPMTSSKNEKIFNWKDLHISYSEKGNCNRPALLLIHNLSPSSSKEEWCHIDDALANHFHIFTLDLPGCGKSSKPNITYINYMYVEFLKDFIQKVIGKKTNVCASAYSSAFTFMTARIYPEIIDKMIIINPTPLEKLYAPVSKKGKYKQNILNVPVLGTFIYNCLVSKSSITDTYKYKFYYNEDNISDQVIEMAYYNAHFGHSSGKYLLGSILANYTNINIIHALSKIENDIYLISNGSNNKKTCDDYKKYNENISSIYLSHCRLLPQLEIPETIIEKICNICSIK</sequence>
<dbReference type="InterPro" id="IPR029058">
    <property type="entry name" value="AB_hydrolase_fold"/>
</dbReference>
<dbReference type="InterPro" id="IPR000073">
    <property type="entry name" value="AB_hydrolase_1"/>
</dbReference>
<dbReference type="EMBL" id="AQFT01000040">
    <property type="protein sequence ID" value="EMZ33114.1"/>
    <property type="molecule type" value="Genomic_DNA"/>
</dbReference>
<dbReference type="STRING" id="1235802.C823_01384"/>
<reference evidence="2 3" key="1">
    <citation type="journal article" date="2014" name="Genome Announc.">
        <title>Draft genome sequences of the altered schaedler flora, a defined bacterial community from gnotobiotic mice.</title>
        <authorList>
            <person name="Wannemuehler M.J."/>
            <person name="Overstreet A.M."/>
            <person name="Ward D.V."/>
            <person name="Phillips G.J."/>
        </authorList>
    </citation>
    <scope>NUCLEOTIDE SEQUENCE [LARGE SCALE GENOMIC DNA]</scope>
    <source>
        <strain evidence="2 3">ASF492</strain>
    </source>
</reference>
<name>N2B8M4_9FIRM</name>
<dbReference type="Proteomes" id="UP000012589">
    <property type="component" value="Unassembled WGS sequence"/>
</dbReference>
<evidence type="ECO:0000259" key="1">
    <source>
        <dbReference type="Pfam" id="PF00561"/>
    </source>
</evidence>
<evidence type="ECO:0000313" key="3">
    <source>
        <dbReference type="Proteomes" id="UP000012589"/>
    </source>
</evidence>
<keyword evidence="3" id="KW-1185">Reference proteome</keyword>
<protein>
    <recommendedName>
        <fullName evidence="1">AB hydrolase-1 domain-containing protein</fullName>
    </recommendedName>
</protein>